<accession>A0A2M8WPW8</accession>
<evidence type="ECO:0000313" key="2">
    <source>
        <dbReference type="EMBL" id="PJI92978.1"/>
    </source>
</evidence>
<keyword evidence="1" id="KW-1133">Transmembrane helix</keyword>
<organism evidence="2 3">
    <name type="scientific">Yoonia maricola</name>
    <dbReference type="NCBI Taxonomy" id="420999"/>
    <lineage>
        <taxon>Bacteria</taxon>
        <taxon>Pseudomonadati</taxon>
        <taxon>Pseudomonadota</taxon>
        <taxon>Alphaproteobacteria</taxon>
        <taxon>Rhodobacterales</taxon>
        <taxon>Paracoccaceae</taxon>
        <taxon>Yoonia</taxon>
    </lineage>
</organism>
<dbReference type="RefSeq" id="WP_100367735.1">
    <property type="nucleotide sequence ID" value="NZ_PGTY01000001.1"/>
</dbReference>
<protein>
    <submittedName>
        <fullName evidence="2">Uncharacterized protein</fullName>
    </submittedName>
</protein>
<dbReference type="Proteomes" id="UP000228531">
    <property type="component" value="Unassembled WGS sequence"/>
</dbReference>
<keyword evidence="1" id="KW-0472">Membrane</keyword>
<dbReference type="AlphaFoldDB" id="A0A2M8WPW8"/>
<feature type="transmembrane region" description="Helical" evidence="1">
    <location>
        <begin position="12"/>
        <end position="32"/>
    </location>
</feature>
<feature type="transmembrane region" description="Helical" evidence="1">
    <location>
        <begin position="80"/>
        <end position="98"/>
    </location>
</feature>
<evidence type="ECO:0000256" key="1">
    <source>
        <dbReference type="SAM" id="Phobius"/>
    </source>
</evidence>
<reference evidence="2 3" key="1">
    <citation type="submission" date="2017-11" db="EMBL/GenBank/DDBJ databases">
        <title>Genomic Encyclopedia of Archaeal and Bacterial Type Strains, Phase II (KMG-II): From Individual Species to Whole Genera.</title>
        <authorList>
            <person name="Goeker M."/>
        </authorList>
    </citation>
    <scope>NUCLEOTIDE SEQUENCE [LARGE SCALE GENOMIC DNA]</scope>
    <source>
        <strain evidence="2 3">DSM 29128</strain>
    </source>
</reference>
<feature type="transmembrane region" description="Helical" evidence="1">
    <location>
        <begin position="110"/>
        <end position="130"/>
    </location>
</feature>
<comment type="caution">
    <text evidence="2">The sequence shown here is derived from an EMBL/GenBank/DDBJ whole genome shotgun (WGS) entry which is preliminary data.</text>
</comment>
<evidence type="ECO:0000313" key="3">
    <source>
        <dbReference type="Proteomes" id="UP000228531"/>
    </source>
</evidence>
<dbReference type="OrthoDB" id="7859999at2"/>
<feature type="transmembrane region" description="Helical" evidence="1">
    <location>
        <begin position="38"/>
        <end position="59"/>
    </location>
</feature>
<keyword evidence="3" id="KW-1185">Reference proteome</keyword>
<dbReference type="EMBL" id="PGTY01000001">
    <property type="protein sequence ID" value="PJI92978.1"/>
    <property type="molecule type" value="Genomic_DNA"/>
</dbReference>
<gene>
    <name evidence="2" type="ORF">BC777_1845</name>
</gene>
<name>A0A2M8WPW8_9RHOB</name>
<proteinExistence type="predicted"/>
<sequence length="135" mass="14254">MSANPVSRARLFGSAAIVITTLAALIAAVLSIGPSGLVWAGIIGAVALGYAALSFVLHLSYPDAAEAAWDEQNTVAHRDSLIFGFWAVLWVFLVFLALSLTGRMDPAMAFYWLGPVLGAVPPAHYVVSVLRGRAE</sequence>
<keyword evidence="1" id="KW-0812">Transmembrane</keyword>